<dbReference type="EMBL" id="CAFBMX010000001">
    <property type="protein sequence ID" value="CAB4915669.1"/>
    <property type="molecule type" value="Genomic_DNA"/>
</dbReference>
<dbReference type="InterPro" id="IPR004360">
    <property type="entry name" value="Glyas_Fos-R_dOase_dom"/>
</dbReference>
<dbReference type="InterPro" id="IPR037523">
    <property type="entry name" value="VOC_core"/>
</dbReference>
<proteinExistence type="predicted"/>
<organism evidence="2">
    <name type="scientific">freshwater metagenome</name>
    <dbReference type="NCBI Taxonomy" id="449393"/>
    <lineage>
        <taxon>unclassified sequences</taxon>
        <taxon>metagenomes</taxon>
        <taxon>ecological metagenomes</taxon>
    </lineage>
</organism>
<dbReference type="PANTHER" id="PTHR43279">
    <property type="entry name" value="CATECHOL-2,3-DIOXYGENASE"/>
    <property type="match status" value="1"/>
</dbReference>
<dbReference type="InterPro" id="IPR029068">
    <property type="entry name" value="Glyas_Bleomycin-R_OHBP_Dase"/>
</dbReference>
<dbReference type="Gene3D" id="3.10.180.10">
    <property type="entry name" value="2,3-Dihydroxybiphenyl 1,2-Dioxygenase, domain 1"/>
    <property type="match status" value="2"/>
</dbReference>
<feature type="domain" description="VOC" evidence="1">
    <location>
        <begin position="176"/>
        <end position="290"/>
    </location>
</feature>
<sequence>MPHPAAGWPGFTRAPPPPAAGLALGPVHLTVGDLGRALAYWTGIVGLQARPQEGATAALHAGGLDLVVLVEELGAVPSRGHAGLFHVALLLPSRPDLAAWFARAMARYTTSEGLSDHRVSEAIYLRDPDGHGIEIYADRASADWDGEMTTLQLDAAGLLAQRPEGPSPGTLPAGTVIGHVHLHVGDLEAADRLYVDALGLDRTMATPGQVHFYSADGYHHHLAANLWAGAGVAQPPPGTAALRRATLRLPDAAERDRIAARAVGLGFEPVAIDEGILLADPSGNPLLLTA</sequence>
<name>A0A6J7HJ90_9ZZZZ</name>
<dbReference type="AlphaFoldDB" id="A0A6J7HJ90"/>
<gene>
    <name evidence="2" type="ORF">UFOPK3674_00221</name>
</gene>
<evidence type="ECO:0000259" key="1">
    <source>
        <dbReference type="PROSITE" id="PS51819"/>
    </source>
</evidence>
<dbReference type="PROSITE" id="PS51819">
    <property type="entry name" value="VOC"/>
    <property type="match status" value="2"/>
</dbReference>
<dbReference type="PANTHER" id="PTHR43279:SF1">
    <property type="entry name" value="CATECHOL-2,3-DIOXYGENASE"/>
    <property type="match status" value="1"/>
</dbReference>
<accession>A0A6J7HJ90</accession>
<dbReference type="Pfam" id="PF00903">
    <property type="entry name" value="Glyoxalase"/>
    <property type="match status" value="1"/>
</dbReference>
<reference evidence="2" key="1">
    <citation type="submission" date="2020-05" db="EMBL/GenBank/DDBJ databases">
        <authorList>
            <person name="Chiriac C."/>
            <person name="Salcher M."/>
            <person name="Ghai R."/>
            <person name="Kavagutti S V."/>
        </authorList>
    </citation>
    <scope>NUCLEOTIDE SEQUENCE</scope>
</reference>
<dbReference type="SUPFAM" id="SSF54593">
    <property type="entry name" value="Glyoxalase/Bleomycin resistance protein/Dihydroxybiphenyl dioxygenase"/>
    <property type="match status" value="2"/>
</dbReference>
<protein>
    <submittedName>
        <fullName evidence="2">Unannotated protein</fullName>
    </submittedName>
</protein>
<feature type="domain" description="VOC" evidence="1">
    <location>
        <begin position="23"/>
        <end position="138"/>
    </location>
</feature>
<evidence type="ECO:0000313" key="2">
    <source>
        <dbReference type="EMBL" id="CAB4915669.1"/>
    </source>
</evidence>